<feature type="transmembrane region" description="Helical" evidence="1">
    <location>
        <begin position="77"/>
        <end position="94"/>
    </location>
</feature>
<dbReference type="EMBL" id="GGMR01006357">
    <property type="protein sequence ID" value="MBY18976.1"/>
    <property type="molecule type" value="Transcribed_RNA"/>
</dbReference>
<name>A0A2S2NQE9_SCHGA</name>
<reference evidence="2" key="1">
    <citation type="submission" date="2018-04" db="EMBL/GenBank/DDBJ databases">
        <title>Transcriptome of Schizaphis graminum biotype I.</title>
        <authorList>
            <person name="Scully E.D."/>
            <person name="Geib S.M."/>
            <person name="Palmer N.A."/>
            <person name="Koch K."/>
            <person name="Bradshaw J."/>
            <person name="Heng-Moss T."/>
            <person name="Sarath G."/>
        </authorList>
    </citation>
    <scope>NUCLEOTIDE SEQUENCE</scope>
</reference>
<proteinExistence type="predicted"/>
<keyword evidence="1" id="KW-0812">Transmembrane</keyword>
<dbReference type="AlphaFoldDB" id="A0A2S2NQE9"/>
<organism evidence="2">
    <name type="scientific">Schizaphis graminum</name>
    <name type="common">Green bug aphid</name>
    <dbReference type="NCBI Taxonomy" id="13262"/>
    <lineage>
        <taxon>Eukaryota</taxon>
        <taxon>Metazoa</taxon>
        <taxon>Ecdysozoa</taxon>
        <taxon>Arthropoda</taxon>
        <taxon>Hexapoda</taxon>
        <taxon>Insecta</taxon>
        <taxon>Pterygota</taxon>
        <taxon>Neoptera</taxon>
        <taxon>Paraneoptera</taxon>
        <taxon>Hemiptera</taxon>
        <taxon>Sternorrhyncha</taxon>
        <taxon>Aphidomorpha</taxon>
        <taxon>Aphidoidea</taxon>
        <taxon>Aphididae</taxon>
        <taxon>Aphidini</taxon>
        <taxon>Schizaphis</taxon>
    </lineage>
</organism>
<accession>A0A2S2NQE9</accession>
<sequence>MCVCGCVRMCVFLLREHSQTHSDSVTIVMFAGRTRGAMTSARAKPAVLRERRVPLHRTVQALRLGLVTCRIQDKRKLITILYYYCVVIIIVLYSDRGRGIRIILP</sequence>
<keyword evidence="1" id="KW-1133">Transmembrane helix</keyword>
<keyword evidence="1" id="KW-0472">Membrane</keyword>
<gene>
    <name evidence="2" type="ORF">g.10059</name>
</gene>
<protein>
    <submittedName>
        <fullName evidence="2">Uncharacterized protein</fullName>
    </submittedName>
</protein>
<evidence type="ECO:0000256" key="1">
    <source>
        <dbReference type="SAM" id="Phobius"/>
    </source>
</evidence>
<evidence type="ECO:0000313" key="2">
    <source>
        <dbReference type="EMBL" id="MBY18976.1"/>
    </source>
</evidence>